<evidence type="ECO:0000313" key="15">
    <source>
        <dbReference type="Proteomes" id="UP000177942"/>
    </source>
</evidence>
<dbReference type="InterPro" id="IPR040690">
    <property type="entry name" value="FtsX_ECD"/>
</dbReference>
<dbReference type="PIRSF" id="PIRSF003097">
    <property type="entry name" value="FtsX"/>
    <property type="match status" value="1"/>
</dbReference>
<evidence type="ECO:0000256" key="8">
    <source>
        <dbReference type="ARBA" id="ARBA00023136"/>
    </source>
</evidence>
<name>A0A1G1ZLV2_9BACT</name>
<dbReference type="Gene3D" id="3.30.70.3040">
    <property type="match status" value="1"/>
</dbReference>
<keyword evidence="8 10" id="KW-0472">Membrane</keyword>
<feature type="domain" description="FtsX extracellular" evidence="13">
    <location>
        <begin position="59"/>
        <end position="146"/>
    </location>
</feature>
<feature type="transmembrane region" description="Helical" evidence="11">
    <location>
        <begin position="269"/>
        <end position="296"/>
    </location>
</feature>
<dbReference type="AlphaFoldDB" id="A0A1G1ZLV2"/>
<feature type="transmembrane region" description="Helical" evidence="11">
    <location>
        <begin position="178"/>
        <end position="202"/>
    </location>
</feature>
<dbReference type="STRING" id="1798407.A3A16_01490"/>
<organism evidence="14 15">
    <name type="scientific">Candidatus Harrisonbacteria bacterium RIFCSPLOWO2_01_FULL_44_18</name>
    <dbReference type="NCBI Taxonomy" id="1798407"/>
    <lineage>
        <taxon>Bacteria</taxon>
        <taxon>Candidatus Harrisoniibacteriota</taxon>
    </lineage>
</organism>
<feature type="transmembrane region" description="Helical" evidence="11">
    <location>
        <begin position="21"/>
        <end position="47"/>
    </location>
</feature>
<feature type="transmembrane region" description="Helical" evidence="11">
    <location>
        <begin position="223"/>
        <end position="249"/>
    </location>
</feature>
<evidence type="ECO:0000256" key="3">
    <source>
        <dbReference type="ARBA" id="ARBA00021907"/>
    </source>
</evidence>
<dbReference type="Pfam" id="PF18075">
    <property type="entry name" value="FtsX_ECD"/>
    <property type="match status" value="1"/>
</dbReference>
<dbReference type="EMBL" id="MHJJ01000008">
    <property type="protein sequence ID" value="OGY65521.1"/>
    <property type="molecule type" value="Genomic_DNA"/>
</dbReference>
<evidence type="ECO:0000256" key="11">
    <source>
        <dbReference type="SAM" id="Phobius"/>
    </source>
</evidence>
<evidence type="ECO:0000256" key="9">
    <source>
        <dbReference type="ARBA" id="ARBA00023306"/>
    </source>
</evidence>
<evidence type="ECO:0000256" key="6">
    <source>
        <dbReference type="ARBA" id="ARBA00022692"/>
    </source>
</evidence>
<gene>
    <name evidence="14" type="ORF">A3A16_01490</name>
</gene>
<evidence type="ECO:0000256" key="5">
    <source>
        <dbReference type="ARBA" id="ARBA00022618"/>
    </source>
</evidence>
<evidence type="ECO:0000256" key="2">
    <source>
        <dbReference type="ARBA" id="ARBA00007379"/>
    </source>
</evidence>
<reference evidence="14 15" key="1">
    <citation type="journal article" date="2016" name="Nat. Commun.">
        <title>Thousands of microbial genomes shed light on interconnected biogeochemical processes in an aquifer system.</title>
        <authorList>
            <person name="Anantharaman K."/>
            <person name="Brown C.T."/>
            <person name="Hug L.A."/>
            <person name="Sharon I."/>
            <person name="Castelle C.J."/>
            <person name="Probst A.J."/>
            <person name="Thomas B.C."/>
            <person name="Singh A."/>
            <person name="Wilkins M.J."/>
            <person name="Karaoz U."/>
            <person name="Brodie E.L."/>
            <person name="Williams K.H."/>
            <person name="Hubbard S.S."/>
            <person name="Banfield J.F."/>
        </authorList>
    </citation>
    <scope>NUCLEOTIDE SEQUENCE [LARGE SCALE GENOMIC DNA]</scope>
</reference>
<keyword evidence="7 11" id="KW-1133">Transmembrane helix</keyword>
<evidence type="ECO:0000259" key="12">
    <source>
        <dbReference type="Pfam" id="PF02687"/>
    </source>
</evidence>
<dbReference type="GO" id="GO:0005886">
    <property type="term" value="C:plasma membrane"/>
    <property type="evidence" value="ECO:0007669"/>
    <property type="project" value="UniProtKB-SubCell"/>
</dbReference>
<keyword evidence="4 10" id="KW-1003">Cell membrane</keyword>
<keyword evidence="5 10" id="KW-0132">Cell division</keyword>
<dbReference type="PANTHER" id="PTHR47755">
    <property type="entry name" value="CELL DIVISION PROTEIN FTSX"/>
    <property type="match status" value="1"/>
</dbReference>
<proteinExistence type="inferred from homology"/>
<accession>A0A1G1ZLV2</accession>
<comment type="subcellular location">
    <subcellularLocation>
        <location evidence="1">Cell membrane</location>
        <topology evidence="1">Multi-pass membrane protein</topology>
    </subcellularLocation>
</comment>
<feature type="domain" description="ABC3 transporter permease C-terminal" evidence="12">
    <location>
        <begin position="182"/>
        <end position="298"/>
    </location>
</feature>
<keyword evidence="9 10" id="KW-0131">Cell cycle</keyword>
<dbReference type="Pfam" id="PF02687">
    <property type="entry name" value="FtsX"/>
    <property type="match status" value="1"/>
</dbReference>
<evidence type="ECO:0000256" key="1">
    <source>
        <dbReference type="ARBA" id="ARBA00004651"/>
    </source>
</evidence>
<sequence length="302" mass="33232">MATTLYRIIKYGFQSFWRNGWLSVATIVIMVLALLVLEGLIVFGVLARTAIVTLEDKIDISVYFKSTAPEDDILKLEQALESLAEVKKVEYISRDKALTIFKQKHESDLTISKALGELGDNPLLASLNVKAKNPEEYSVIASYLENEGLANIIEKVTYGQNKLAIDRLVKIADTFETVGLSLTVVLAIVAALITFNTIRLAIYSNREEIGIMRLVGASNVFINGPYIVVGIIYGLAGAFASLIIAAPVIALASPYIQVFIPEMNLQGYFYSHIIGILGYQLLFGIFLGVVSSSIAIRRYLKI</sequence>
<dbReference type="PANTHER" id="PTHR47755:SF1">
    <property type="entry name" value="CELL DIVISION PROTEIN FTSX"/>
    <property type="match status" value="1"/>
</dbReference>
<evidence type="ECO:0000259" key="13">
    <source>
        <dbReference type="Pfam" id="PF18075"/>
    </source>
</evidence>
<dbReference type="InterPro" id="IPR004513">
    <property type="entry name" value="FtsX"/>
</dbReference>
<dbReference type="Proteomes" id="UP000177942">
    <property type="component" value="Unassembled WGS sequence"/>
</dbReference>
<comment type="similarity">
    <text evidence="2 10">Belongs to the ABC-4 integral membrane protein family. FtsX subfamily.</text>
</comment>
<protein>
    <recommendedName>
        <fullName evidence="3 10">Cell division protein FtsX</fullName>
    </recommendedName>
</protein>
<evidence type="ECO:0000256" key="4">
    <source>
        <dbReference type="ARBA" id="ARBA00022475"/>
    </source>
</evidence>
<comment type="caution">
    <text evidence="14">The sequence shown here is derived from an EMBL/GenBank/DDBJ whole genome shotgun (WGS) entry which is preliminary data.</text>
</comment>
<evidence type="ECO:0000256" key="7">
    <source>
        <dbReference type="ARBA" id="ARBA00022989"/>
    </source>
</evidence>
<dbReference type="GO" id="GO:0051301">
    <property type="term" value="P:cell division"/>
    <property type="evidence" value="ECO:0007669"/>
    <property type="project" value="UniProtKB-KW"/>
</dbReference>
<keyword evidence="6 11" id="KW-0812">Transmembrane</keyword>
<evidence type="ECO:0000313" key="14">
    <source>
        <dbReference type="EMBL" id="OGY65521.1"/>
    </source>
</evidence>
<evidence type="ECO:0000256" key="10">
    <source>
        <dbReference type="PIRNR" id="PIRNR003097"/>
    </source>
</evidence>
<dbReference type="InterPro" id="IPR003838">
    <property type="entry name" value="ABC3_permease_C"/>
</dbReference>